<organism evidence="4">
    <name type="scientific">Solanum chacoense</name>
    <name type="common">Chaco potato</name>
    <dbReference type="NCBI Taxonomy" id="4108"/>
    <lineage>
        <taxon>Eukaryota</taxon>
        <taxon>Viridiplantae</taxon>
        <taxon>Streptophyta</taxon>
        <taxon>Embryophyta</taxon>
        <taxon>Tracheophyta</taxon>
        <taxon>Spermatophyta</taxon>
        <taxon>Magnoliopsida</taxon>
        <taxon>eudicotyledons</taxon>
        <taxon>Gunneridae</taxon>
        <taxon>Pentapetalae</taxon>
        <taxon>asterids</taxon>
        <taxon>lamiids</taxon>
        <taxon>Solanales</taxon>
        <taxon>Solanaceae</taxon>
        <taxon>Solanoideae</taxon>
        <taxon>Solaneae</taxon>
        <taxon>Solanum</taxon>
    </lineage>
</organism>
<dbReference type="EMBL" id="GEDG01004982">
    <property type="protein sequence ID" value="JAP33461.1"/>
    <property type="molecule type" value="Transcribed_RNA"/>
</dbReference>
<proteinExistence type="inferred from homology"/>
<reference evidence="4" key="1">
    <citation type="submission" date="2015-12" db="EMBL/GenBank/DDBJ databases">
        <title>Gene expression during late stages of embryo sac development: a critical building block for successful pollen-pistil interactions.</title>
        <authorList>
            <person name="Liu Y."/>
            <person name="Joly V."/>
            <person name="Sabar M."/>
            <person name="Matton D.P."/>
        </authorList>
    </citation>
    <scope>NUCLEOTIDE SEQUENCE</scope>
</reference>
<dbReference type="PANTHER" id="PTHR33403:SF25">
    <property type="entry name" value="PROTEIN SPIRAL1-LIKE 1"/>
    <property type="match status" value="1"/>
</dbReference>
<dbReference type="AlphaFoldDB" id="A0A0V0ILE2"/>
<feature type="compositionally biased region" description="Gly residues" evidence="3">
    <location>
        <begin position="97"/>
        <end position="112"/>
    </location>
</feature>
<sequence length="112" mass="11054">MGRGVSYGGGQSSLGYLFGNGEAPKPTTGNAPAVQSEGQAINKEPASKPTVSATVDATKQIPAGIQSTASRNHFGGDGQNTGNFITDRPSTKVHAAPGGGSSLGYLFGGGSS</sequence>
<evidence type="ECO:0000256" key="1">
    <source>
        <dbReference type="ARBA" id="ARBA00009656"/>
    </source>
</evidence>
<dbReference type="InterPro" id="IPR039613">
    <property type="entry name" value="SPR1/2/3/4/5"/>
</dbReference>
<keyword evidence="2" id="KW-0493">Microtubule</keyword>
<evidence type="ECO:0000256" key="2">
    <source>
        <dbReference type="ARBA" id="ARBA00022701"/>
    </source>
</evidence>
<feature type="compositionally biased region" description="Gly residues" evidence="3">
    <location>
        <begin position="1"/>
        <end position="12"/>
    </location>
</feature>
<comment type="similarity">
    <text evidence="1">Belongs to the SPIRAL1 family.</text>
</comment>
<accession>A0A0V0ILE2</accession>
<dbReference type="GO" id="GO:0010005">
    <property type="term" value="C:cortical microtubule, transverse to long axis"/>
    <property type="evidence" value="ECO:0007669"/>
    <property type="project" value="TreeGrafter"/>
</dbReference>
<evidence type="ECO:0000313" key="4">
    <source>
        <dbReference type="EMBL" id="JAP33461.1"/>
    </source>
</evidence>
<name>A0A0V0ILE2_SOLCH</name>
<feature type="region of interest" description="Disordered" evidence="3">
    <location>
        <begin position="1"/>
        <end position="112"/>
    </location>
</feature>
<dbReference type="PANTHER" id="PTHR33403">
    <property type="entry name" value="SPR1"/>
    <property type="match status" value="1"/>
</dbReference>
<protein>
    <submittedName>
        <fullName evidence="4">Uncharacterized protein</fullName>
    </submittedName>
</protein>
<evidence type="ECO:0000256" key="3">
    <source>
        <dbReference type="SAM" id="MobiDB-lite"/>
    </source>
</evidence>
<dbReference type="GO" id="GO:0043622">
    <property type="term" value="P:cortical microtubule organization"/>
    <property type="evidence" value="ECO:0007669"/>
    <property type="project" value="InterPro"/>
</dbReference>